<dbReference type="InterPro" id="IPR052381">
    <property type="entry name" value="AAA_domain_protein"/>
</dbReference>
<dbReference type="PANTHER" id="PTHR42960:SF1">
    <property type="entry name" value="YCF46 PROTEIN"/>
    <property type="match status" value="1"/>
</dbReference>
<dbReference type="GO" id="GO:0016887">
    <property type="term" value="F:ATP hydrolysis activity"/>
    <property type="evidence" value="ECO:0007669"/>
    <property type="project" value="InterPro"/>
</dbReference>
<evidence type="ECO:0000256" key="2">
    <source>
        <dbReference type="ARBA" id="ARBA00022840"/>
    </source>
</evidence>
<comment type="caution">
    <text evidence="6">The sequence shown here is derived from an EMBL/GenBank/DDBJ whole genome shotgun (WGS) entry which is preliminary data.</text>
</comment>
<comment type="similarity">
    <text evidence="3">Belongs to the AAA ATPase family. Highly divergent.</text>
</comment>
<evidence type="ECO:0000313" key="7">
    <source>
        <dbReference type="Proteomes" id="UP000824262"/>
    </source>
</evidence>
<dbReference type="GO" id="GO:0005524">
    <property type="term" value="F:ATP binding"/>
    <property type="evidence" value="ECO:0007669"/>
    <property type="project" value="UniProtKB-KW"/>
</dbReference>
<dbReference type="PANTHER" id="PTHR42960">
    <property type="entry name" value="YCF46 PROTEIN"/>
    <property type="match status" value="1"/>
</dbReference>
<dbReference type="Proteomes" id="UP000824262">
    <property type="component" value="Unassembled WGS sequence"/>
</dbReference>
<evidence type="ECO:0000259" key="5">
    <source>
        <dbReference type="SMART" id="SM00382"/>
    </source>
</evidence>
<name>A0A9D0ZFZ0_9FIRM</name>
<dbReference type="InterPro" id="IPR003959">
    <property type="entry name" value="ATPase_AAA_core"/>
</dbReference>
<accession>A0A9D0ZFZ0</accession>
<dbReference type="SUPFAM" id="SSF52540">
    <property type="entry name" value="P-loop containing nucleoside triphosphate hydrolases"/>
    <property type="match status" value="1"/>
</dbReference>
<proteinExistence type="inferred from homology"/>
<dbReference type="InterPro" id="IPR003593">
    <property type="entry name" value="AAA+_ATPase"/>
</dbReference>
<reference evidence="6" key="2">
    <citation type="journal article" date="2021" name="PeerJ">
        <title>Extensive microbial diversity within the chicken gut microbiome revealed by metagenomics and culture.</title>
        <authorList>
            <person name="Gilroy R."/>
            <person name="Ravi A."/>
            <person name="Getino M."/>
            <person name="Pursley I."/>
            <person name="Horton D.L."/>
            <person name="Alikhan N.F."/>
            <person name="Baker D."/>
            <person name="Gharbi K."/>
            <person name="Hall N."/>
            <person name="Watson M."/>
            <person name="Adriaenssens E.M."/>
            <person name="Foster-Nyarko E."/>
            <person name="Jarju S."/>
            <person name="Secka A."/>
            <person name="Antonio M."/>
            <person name="Oren A."/>
            <person name="Chaudhuri R.R."/>
            <person name="La Ragione R."/>
            <person name="Hildebrand F."/>
            <person name="Pallen M.J."/>
        </authorList>
    </citation>
    <scope>NUCLEOTIDE SEQUENCE</scope>
    <source>
        <strain evidence="6">ChiBcolR7-354</strain>
    </source>
</reference>
<evidence type="ECO:0000256" key="4">
    <source>
        <dbReference type="ARBA" id="ARBA00040480"/>
    </source>
</evidence>
<gene>
    <name evidence="6" type="ORF">IAB77_09615</name>
</gene>
<dbReference type="InterPro" id="IPR027417">
    <property type="entry name" value="P-loop_NTPase"/>
</dbReference>
<evidence type="ECO:0000256" key="3">
    <source>
        <dbReference type="ARBA" id="ARBA00038088"/>
    </source>
</evidence>
<dbReference type="SMART" id="SM00382">
    <property type="entry name" value="AAA"/>
    <property type="match status" value="1"/>
</dbReference>
<feature type="domain" description="AAA+ ATPase" evidence="5">
    <location>
        <begin position="303"/>
        <end position="439"/>
    </location>
</feature>
<dbReference type="AlphaFoldDB" id="A0A9D0ZFZ0"/>
<dbReference type="Gene3D" id="3.40.50.300">
    <property type="entry name" value="P-loop containing nucleotide triphosphate hydrolases"/>
    <property type="match status" value="1"/>
</dbReference>
<protein>
    <recommendedName>
        <fullName evidence="4">Uncharacterized AAA domain-containing protein ycf46</fullName>
    </recommendedName>
</protein>
<organism evidence="6 7">
    <name type="scientific">Candidatus Scatomorpha intestinavium</name>
    <dbReference type="NCBI Taxonomy" id="2840922"/>
    <lineage>
        <taxon>Bacteria</taxon>
        <taxon>Bacillati</taxon>
        <taxon>Bacillota</taxon>
        <taxon>Clostridia</taxon>
        <taxon>Eubacteriales</taxon>
        <taxon>Candidatus Scatomorpha</taxon>
    </lineage>
</organism>
<sequence length="653" mass="73695">MAKDEMHTVMDTVIGDCRRAYESRTPLIMIDTVEYELVEEIALSGALVAPARRAGEPYLDMELAYYEFIGSRPDRLSGCDNLFFGTERLGDTEKLNGAVDSPGLPGIHIISLEKGEQRQKGAPQRVLDSLRRYVRSYLSCRDNSAPLRCSCVLLYGDTSLLPEDLQPYTEIVEVGFPSKRELLALVEQMAAESGGRTPDMDTMQEIVSSLAGLGLYEARRLVFRLLSVRTGRGERLIDNRELRRLAIRDVKKQSLLRNGGLLTLCRVKKERLAGMDRYKEWVDEYRRSMQDPEDYLLRRGTMPPKGVLLCGVPGCGKSEAAKILYHQCDEQLPLLQLSVDQLMGGYVGDSERNMRTALRQAEAMAPCILWIDELDKGFSAAASGAGGDRGGTFKRMFGRLLTWMQENERGCFIFATANDISELPPEFFRSGRFENLFAVFMPTSAECRAIFSEQMRRAEERRQDEVRSRYGDSFELTPLFANRDTVENEEDDCFSDEHCLRRIMDIFAANRKFLTGADITKIVNSALLRLDENAPLPITAGQWIEEIRRSADSPAFSSYGCGERNLNSIAACCLRLLGNSFVPVSASPMFSRECLRTCYNSETGKLRVEYALPEGEEPPEDPYDRALYNAIVERFERIADKMENSALERLCRG</sequence>
<keyword evidence="1" id="KW-0547">Nucleotide-binding</keyword>
<evidence type="ECO:0000313" key="6">
    <source>
        <dbReference type="EMBL" id="HIQ79496.1"/>
    </source>
</evidence>
<dbReference type="Pfam" id="PF00004">
    <property type="entry name" value="AAA"/>
    <property type="match status" value="1"/>
</dbReference>
<keyword evidence="2" id="KW-0067">ATP-binding</keyword>
<dbReference type="EMBL" id="DVGA01000111">
    <property type="protein sequence ID" value="HIQ79496.1"/>
    <property type="molecule type" value="Genomic_DNA"/>
</dbReference>
<reference evidence="6" key="1">
    <citation type="submission" date="2020-10" db="EMBL/GenBank/DDBJ databases">
        <authorList>
            <person name="Gilroy R."/>
        </authorList>
    </citation>
    <scope>NUCLEOTIDE SEQUENCE</scope>
    <source>
        <strain evidence="6">ChiBcolR7-354</strain>
    </source>
</reference>
<evidence type="ECO:0000256" key="1">
    <source>
        <dbReference type="ARBA" id="ARBA00022741"/>
    </source>
</evidence>